<evidence type="ECO:0000256" key="2">
    <source>
        <dbReference type="SAM" id="MobiDB-lite"/>
    </source>
</evidence>
<dbReference type="GO" id="GO:0003677">
    <property type="term" value="F:DNA binding"/>
    <property type="evidence" value="ECO:0007669"/>
    <property type="project" value="UniProtKB-KW"/>
</dbReference>
<dbReference type="Proteomes" id="UP000091967">
    <property type="component" value="Unassembled WGS sequence"/>
</dbReference>
<comment type="caution">
    <text evidence="4">The sequence shown here is derived from an EMBL/GenBank/DDBJ whole genome shotgun (WGS) entry which is preliminary data.</text>
</comment>
<dbReference type="AlphaFoldDB" id="A0A1B8AI99"/>
<name>A0A1B8AI99_FUSPO</name>
<dbReference type="InterPro" id="IPR050863">
    <property type="entry name" value="CenT-Element_Derived"/>
</dbReference>
<dbReference type="EMBL" id="LYXU01000003">
    <property type="protein sequence ID" value="OBS20252.1"/>
    <property type="molecule type" value="Genomic_DNA"/>
</dbReference>
<dbReference type="PANTHER" id="PTHR19303:SF74">
    <property type="entry name" value="POGO TRANSPOSABLE ELEMENT WITH KRAB DOMAIN"/>
    <property type="match status" value="1"/>
</dbReference>
<keyword evidence="5" id="KW-1185">Reference proteome</keyword>
<evidence type="ECO:0000313" key="4">
    <source>
        <dbReference type="EMBL" id="OBS20252.1"/>
    </source>
</evidence>
<protein>
    <recommendedName>
        <fullName evidence="3">HTH CENPB-type domain-containing protein</fullName>
    </recommendedName>
</protein>
<dbReference type="Pfam" id="PF03184">
    <property type="entry name" value="DDE_1"/>
    <property type="match status" value="1"/>
</dbReference>
<keyword evidence="1" id="KW-0238">DNA-binding</keyword>
<dbReference type="InterPro" id="IPR006600">
    <property type="entry name" value="HTH_CenpB_DNA-bd_dom"/>
</dbReference>
<gene>
    <name evidence="4" type="ORF">FPOA_06637</name>
</gene>
<proteinExistence type="predicted"/>
<evidence type="ECO:0000256" key="1">
    <source>
        <dbReference type="ARBA" id="ARBA00023125"/>
    </source>
</evidence>
<dbReference type="GO" id="GO:0005634">
    <property type="term" value="C:nucleus"/>
    <property type="evidence" value="ECO:0007669"/>
    <property type="project" value="TreeGrafter"/>
</dbReference>
<dbReference type="InterPro" id="IPR004875">
    <property type="entry name" value="DDE_SF_endonuclease_dom"/>
</dbReference>
<reference evidence="4 5" key="1">
    <citation type="submission" date="2016-06" db="EMBL/GenBank/DDBJ databases">
        <title>Living apart together: crosstalk between the core and supernumerary genomes in a fungal plant pathogen.</title>
        <authorList>
            <person name="Vanheule A."/>
            <person name="Audenaert K."/>
            <person name="Warris S."/>
            <person name="Van De Geest H."/>
            <person name="Schijlen E."/>
            <person name="Hofte M."/>
            <person name="De Saeger S."/>
            <person name="Haesaert G."/>
            <person name="Waalwijk C."/>
            <person name="Van Der Lee T."/>
        </authorList>
    </citation>
    <scope>NUCLEOTIDE SEQUENCE [LARGE SCALE GENOMIC DNA]</scope>
    <source>
        <strain evidence="4 5">2516</strain>
    </source>
</reference>
<dbReference type="PANTHER" id="PTHR19303">
    <property type="entry name" value="TRANSPOSON"/>
    <property type="match status" value="1"/>
</dbReference>
<sequence length="623" mass="71257">MEVWLSVATLYNDPKRQAQIRETDPAPARVAFLCLFANLKAAQAVVLSRARHQKGLSRDASKVSKQPLSLRNAEARHHGSSRATIQRILKKLEAANSADLNDIAFKTAGRPRILTDEEEEAIVAFVMWMERSGLPACKGEVEDAANTLRLRRNPDAQPVSRMWYRRFRDDHPELDKSILKSLDKSREAWEVAGIDDIGASEIWNADQAAVRVGILRERVEYLIVRTKKKSPAQVLSPADRETCTVIGTGNAIGDTIPPWLIFKSFPTLEWAYIDGDPNMRFAQSESAFSERRYHARDRQLSFEEYFGCDEHLRKPLEHHISFDVPPKERTPAEKIWRLLIIDGFTGHGAFAFREYCIKFDILVAFLLTHSTHKLQPMDVGVFQWMKNAHQKKLRQALRQGNLSFNRRDFAGAFMEIFNEGFTRAHIISGFEKSGIFPPTDQPAVSYLLQKQLKSKQAVDPAYASLLPPEGRFYAASDTAKHVGERYHDILSSLTRAGLKNIRNIVNEAMLLEDTIKRYADDRRSRIEKQYNKRKRGKKAKPIGDYIHNVSLQEIRDQQEFFIAETRAKEGKSQLRTARSIAIREIERFKSEWRDNKEVIVNGVLKKLPSTTPLSPPPLFRQAK</sequence>
<evidence type="ECO:0000259" key="3">
    <source>
        <dbReference type="PROSITE" id="PS51253"/>
    </source>
</evidence>
<evidence type="ECO:0000313" key="5">
    <source>
        <dbReference type="Proteomes" id="UP000091967"/>
    </source>
</evidence>
<feature type="region of interest" description="Disordered" evidence="2">
    <location>
        <begin position="56"/>
        <end position="81"/>
    </location>
</feature>
<dbReference type="PROSITE" id="PS51253">
    <property type="entry name" value="HTH_CENPB"/>
    <property type="match status" value="1"/>
</dbReference>
<accession>A0A1B8AI99</accession>
<feature type="domain" description="HTH CENPB-type" evidence="3">
    <location>
        <begin position="106"/>
        <end position="177"/>
    </location>
</feature>
<organism evidence="4 5">
    <name type="scientific">Fusarium poae</name>
    <dbReference type="NCBI Taxonomy" id="36050"/>
    <lineage>
        <taxon>Eukaryota</taxon>
        <taxon>Fungi</taxon>
        <taxon>Dikarya</taxon>
        <taxon>Ascomycota</taxon>
        <taxon>Pezizomycotina</taxon>
        <taxon>Sordariomycetes</taxon>
        <taxon>Hypocreomycetidae</taxon>
        <taxon>Hypocreales</taxon>
        <taxon>Nectriaceae</taxon>
        <taxon>Fusarium</taxon>
    </lineage>
</organism>